<evidence type="ECO:0000313" key="4">
    <source>
        <dbReference type="Proteomes" id="UP000225605"/>
    </source>
</evidence>
<evidence type="ECO:0000313" key="2">
    <source>
        <dbReference type="EMBL" id="PHM22110.1"/>
    </source>
</evidence>
<dbReference type="Proteomes" id="UP000225605">
    <property type="component" value="Unassembled WGS sequence"/>
</dbReference>
<dbReference type="EMBL" id="RAQI01000001">
    <property type="protein sequence ID" value="RKE93327.1"/>
    <property type="molecule type" value="Genomic_DNA"/>
</dbReference>
<feature type="transmembrane region" description="Helical" evidence="1">
    <location>
        <begin position="234"/>
        <end position="254"/>
    </location>
</feature>
<dbReference type="InterPro" id="IPR049458">
    <property type="entry name" value="EpsG-like"/>
</dbReference>
<feature type="transmembrane region" description="Helical" evidence="1">
    <location>
        <begin position="27"/>
        <end position="46"/>
    </location>
</feature>
<gene>
    <name evidence="3" type="ORF">BDE27_1060</name>
    <name evidence="2" type="ORF">Xehl_03943</name>
</gene>
<comment type="caution">
    <text evidence="2">The sequence shown here is derived from an EMBL/GenBank/DDBJ whole genome shotgun (WGS) entry which is preliminary data.</text>
</comment>
<keyword evidence="1" id="KW-0812">Transmembrane</keyword>
<keyword evidence="1" id="KW-1133">Transmembrane helix</keyword>
<sequence>MYFIFFGIIALFAIGDIFFYQRAYKKILFIILTFWLIILAATRYQVGIDWSAYENMFHNQNELTSQNIEIGYSFIYRVMEGMNFNTVLLVISALSFVFLTLFINKFAYFKIVALLVYFTDLYFYLNLSGMRQGIALSLTLFSVIFIYQKRSWLFFLTIFVACLFHKTAIFFCLAYFFQYFKLSYKNIIIAIAISFLVSLFFITLTEIIAELGYFRNVGMYTDSTYNDTYSLGNYIAGGIKRLMPLLLLLFVCKIKEFENNLFVKLYFVGLLCFFTLYPSFPDIAVRLSLYYLAFDMIMYNLIFIHSKNISMKIFIMFILILMTGYKIYGYTNMEGYIYHNIIW</sequence>
<dbReference type="EMBL" id="NIBT01000039">
    <property type="protein sequence ID" value="PHM22110.1"/>
    <property type="molecule type" value="Genomic_DNA"/>
</dbReference>
<evidence type="ECO:0000313" key="5">
    <source>
        <dbReference type="Proteomes" id="UP000283568"/>
    </source>
</evidence>
<dbReference type="Pfam" id="PF14897">
    <property type="entry name" value="EpsG"/>
    <property type="match status" value="1"/>
</dbReference>
<dbReference type="RefSeq" id="WP_099134046.1">
    <property type="nucleotide sequence ID" value="NZ_CAWNOJ010000052.1"/>
</dbReference>
<feature type="transmembrane region" description="Helical" evidence="1">
    <location>
        <begin position="261"/>
        <end position="277"/>
    </location>
</feature>
<evidence type="ECO:0000256" key="1">
    <source>
        <dbReference type="SAM" id="Phobius"/>
    </source>
</evidence>
<proteinExistence type="predicted"/>
<reference evidence="3 5" key="2">
    <citation type="submission" date="2018-09" db="EMBL/GenBank/DDBJ databases">
        <title>Genomic Encyclopedia of Archaeal and Bacterial Type Strains, Phase II (KMG-II): from individual species to whole genera.</title>
        <authorList>
            <person name="Goeker M."/>
        </authorList>
    </citation>
    <scope>NUCLEOTIDE SEQUENCE [LARGE SCALE GENOMIC DNA]</scope>
    <source>
        <strain evidence="3 5">DSM 16337</strain>
    </source>
</reference>
<keyword evidence="1" id="KW-0472">Membrane</keyword>
<reference evidence="2 4" key="1">
    <citation type="journal article" date="2017" name="Nat. Microbiol.">
        <title>Natural product diversity associated with the nematode symbionts Photorhabdus and Xenorhabdus.</title>
        <authorList>
            <person name="Tobias N.J."/>
            <person name="Wolff H."/>
            <person name="Djahanschiri B."/>
            <person name="Grundmann F."/>
            <person name="Kronenwerth M."/>
            <person name="Shi Y.M."/>
            <person name="Simonyi S."/>
            <person name="Grun P."/>
            <person name="Shapiro-Ilan D."/>
            <person name="Pidot S.J."/>
            <person name="Stinear T.P."/>
            <person name="Ebersberger I."/>
            <person name="Bode H.B."/>
        </authorList>
    </citation>
    <scope>NUCLEOTIDE SEQUENCE [LARGE SCALE GENOMIC DNA]</scope>
    <source>
        <strain evidence="2 4">DSM 16337</strain>
    </source>
</reference>
<feature type="transmembrane region" description="Helical" evidence="1">
    <location>
        <begin position="5"/>
        <end position="21"/>
    </location>
</feature>
<protein>
    <submittedName>
        <fullName evidence="3">EpsG-like putative glucosyltransferase</fullName>
    </submittedName>
    <submittedName>
        <fullName evidence="2">Exopolysaccharide polymerization protein</fullName>
    </submittedName>
</protein>
<feature type="transmembrane region" description="Helical" evidence="1">
    <location>
        <begin position="283"/>
        <end position="302"/>
    </location>
</feature>
<organism evidence="2 4">
    <name type="scientific">Xenorhabdus ehlersii</name>
    <dbReference type="NCBI Taxonomy" id="290111"/>
    <lineage>
        <taxon>Bacteria</taxon>
        <taxon>Pseudomonadati</taxon>
        <taxon>Pseudomonadota</taxon>
        <taxon>Gammaproteobacteria</taxon>
        <taxon>Enterobacterales</taxon>
        <taxon>Morganellaceae</taxon>
        <taxon>Xenorhabdus</taxon>
    </lineage>
</organism>
<accession>A0A2D0IK16</accession>
<feature type="transmembrane region" description="Helical" evidence="1">
    <location>
        <begin position="309"/>
        <end position="328"/>
    </location>
</feature>
<feature type="transmembrane region" description="Helical" evidence="1">
    <location>
        <begin position="154"/>
        <end position="177"/>
    </location>
</feature>
<keyword evidence="5" id="KW-1185">Reference proteome</keyword>
<evidence type="ECO:0000313" key="3">
    <source>
        <dbReference type="EMBL" id="RKE93327.1"/>
    </source>
</evidence>
<feature type="transmembrane region" description="Helical" evidence="1">
    <location>
        <begin position="132"/>
        <end position="148"/>
    </location>
</feature>
<dbReference type="OrthoDB" id="6636121at2"/>
<feature type="transmembrane region" description="Helical" evidence="1">
    <location>
        <begin position="189"/>
        <end position="214"/>
    </location>
</feature>
<name>A0A2D0IK16_9GAMM</name>
<dbReference type="Proteomes" id="UP000283568">
    <property type="component" value="Unassembled WGS sequence"/>
</dbReference>
<dbReference type="AlphaFoldDB" id="A0A2D0IK16"/>
<feature type="transmembrane region" description="Helical" evidence="1">
    <location>
        <begin position="82"/>
        <end position="101"/>
    </location>
</feature>